<dbReference type="EMBL" id="AYKG01000034">
    <property type="protein sequence ID" value="ROO26562.1"/>
    <property type="molecule type" value="Genomic_DNA"/>
</dbReference>
<dbReference type="InterPro" id="IPR009057">
    <property type="entry name" value="Homeodomain-like_sf"/>
</dbReference>
<feature type="DNA-binding region" description="H-T-H motif" evidence="2">
    <location>
        <begin position="31"/>
        <end position="50"/>
    </location>
</feature>
<evidence type="ECO:0000256" key="1">
    <source>
        <dbReference type="ARBA" id="ARBA00023125"/>
    </source>
</evidence>
<evidence type="ECO:0000313" key="4">
    <source>
        <dbReference type="EMBL" id="ROO26562.1"/>
    </source>
</evidence>
<keyword evidence="5" id="KW-1185">Reference proteome</keyword>
<evidence type="ECO:0000256" key="2">
    <source>
        <dbReference type="PROSITE-ProRule" id="PRU00335"/>
    </source>
</evidence>
<dbReference type="Pfam" id="PF00440">
    <property type="entry name" value="TetR_N"/>
    <property type="match status" value="1"/>
</dbReference>
<dbReference type="InParanoid" id="A0A423PM09"/>
<proteinExistence type="predicted"/>
<dbReference type="InterPro" id="IPR001647">
    <property type="entry name" value="HTH_TetR"/>
</dbReference>
<dbReference type="PANTHER" id="PTHR30055">
    <property type="entry name" value="HTH-TYPE TRANSCRIPTIONAL REGULATOR RUTR"/>
    <property type="match status" value="1"/>
</dbReference>
<evidence type="ECO:0000313" key="5">
    <source>
        <dbReference type="Proteomes" id="UP000285310"/>
    </source>
</evidence>
<dbReference type="RefSeq" id="WP_123658651.1">
    <property type="nucleotide sequence ID" value="NZ_AYKG01000034.1"/>
</dbReference>
<organism evidence="4 5">
    <name type="scientific">Salinisphaera japonica YTM-1</name>
    <dbReference type="NCBI Taxonomy" id="1209778"/>
    <lineage>
        <taxon>Bacteria</taxon>
        <taxon>Pseudomonadati</taxon>
        <taxon>Pseudomonadota</taxon>
        <taxon>Gammaproteobacteria</taxon>
        <taxon>Salinisphaerales</taxon>
        <taxon>Salinisphaeraceae</taxon>
        <taxon>Salinisphaera</taxon>
    </lineage>
</organism>
<dbReference type="Proteomes" id="UP000285310">
    <property type="component" value="Unassembled WGS sequence"/>
</dbReference>
<keyword evidence="1 2" id="KW-0238">DNA-binding</keyword>
<dbReference type="GO" id="GO:0003700">
    <property type="term" value="F:DNA-binding transcription factor activity"/>
    <property type="evidence" value="ECO:0007669"/>
    <property type="project" value="TreeGrafter"/>
</dbReference>
<dbReference type="OrthoDB" id="4541465at2"/>
<sequence>MPSETKNALSANDWAEAALAAIAARGIEGVAIEPLARELGVTKGSFYWHFANRDALLKAALDCWEARETDDVLARVAEETDPKLRIQRLITEVNTSKRASRIYTALSSASKPALVREYVERVSRRRLDFIIDCYAGLGMHVDSARRWALQTYSVFLGSLQIRRDLPDEWPASDDPAFAEYVRFLMISLLPPEARPVAQDTRYQRVARTGTS</sequence>
<dbReference type="PROSITE" id="PS50977">
    <property type="entry name" value="HTH_TETR_2"/>
    <property type="match status" value="1"/>
</dbReference>
<gene>
    <name evidence="4" type="ORF">SAJA_10820</name>
</gene>
<name>A0A423PM09_9GAMM</name>
<dbReference type="GO" id="GO:0000976">
    <property type="term" value="F:transcription cis-regulatory region binding"/>
    <property type="evidence" value="ECO:0007669"/>
    <property type="project" value="TreeGrafter"/>
</dbReference>
<dbReference type="Gene3D" id="1.10.357.10">
    <property type="entry name" value="Tetracycline Repressor, domain 2"/>
    <property type="match status" value="1"/>
</dbReference>
<dbReference type="PANTHER" id="PTHR30055:SF237">
    <property type="entry name" value="TRANSCRIPTIONAL REPRESSOR MCE3R"/>
    <property type="match status" value="1"/>
</dbReference>
<dbReference type="AlphaFoldDB" id="A0A423PM09"/>
<dbReference type="PRINTS" id="PR00455">
    <property type="entry name" value="HTHTETR"/>
</dbReference>
<dbReference type="SUPFAM" id="SSF46689">
    <property type="entry name" value="Homeodomain-like"/>
    <property type="match status" value="1"/>
</dbReference>
<dbReference type="InterPro" id="IPR050109">
    <property type="entry name" value="HTH-type_TetR-like_transc_reg"/>
</dbReference>
<evidence type="ECO:0000259" key="3">
    <source>
        <dbReference type="PROSITE" id="PS50977"/>
    </source>
</evidence>
<protein>
    <submittedName>
        <fullName evidence="4">TetR family transcriptional regulator</fullName>
    </submittedName>
</protein>
<reference evidence="4 5" key="1">
    <citation type="submission" date="2013-10" db="EMBL/GenBank/DDBJ databases">
        <title>Salinisphaera japonica YTM-1 Genome Sequencing.</title>
        <authorList>
            <person name="Lai Q."/>
            <person name="Li C."/>
            <person name="Shao Z."/>
        </authorList>
    </citation>
    <scope>NUCLEOTIDE SEQUENCE [LARGE SCALE GENOMIC DNA]</scope>
    <source>
        <strain evidence="4 5">YTM-1</strain>
    </source>
</reference>
<feature type="domain" description="HTH tetR-type" evidence="3">
    <location>
        <begin position="8"/>
        <end position="68"/>
    </location>
</feature>
<comment type="caution">
    <text evidence="4">The sequence shown here is derived from an EMBL/GenBank/DDBJ whole genome shotgun (WGS) entry which is preliminary data.</text>
</comment>
<accession>A0A423PM09</accession>